<dbReference type="RefSeq" id="XP_043172393.1">
    <property type="nucleotide sequence ID" value="XM_043316458.1"/>
</dbReference>
<name>A0A8J2I5K9_9PLEO</name>
<comment type="caution">
    <text evidence="2">The sequence shown here is derived from an EMBL/GenBank/DDBJ whole genome shotgun (WGS) entry which is preliminary data.</text>
</comment>
<protein>
    <recommendedName>
        <fullName evidence="1">F-box domain-containing protein</fullName>
    </recommendedName>
</protein>
<proteinExistence type="predicted"/>
<evidence type="ECO:0000313" key="3">
    <source>
        <dbReference type="Proteomes" id="UP000676310"/>
    </source>
</evidence>
<reference evidence="2" key="1">
    <citation type="submission" date="2021-05" db="EMBL/GenBank/DDBJ databases">
        <authorList>
            <person name="Stam R."/>
        </authorList>
    </citation>
    <scope>NUCLEOTIDE SEQUENCE</scope>
    <source>
        <strain evidence="2">CS162</strain>
    </source>
</reference>
<dbReference type="AlphaFoldDB" id="A0A8J2I5K9"/>
<feature type="domain" description="F-box" evidence="1">
    <location>
        <begin position="4"/>
        <end position="52"/>
    </location>
</feature>
<dbReference type="PROSITE" id="PS50181">
    <property type="entry name" value="FBOX"/>
    <property type="match status" value="1"/>
</dbReference>
<keyword evidence="3" id="KW-1185">Reference proteome</keyword>
<accession>A0A8J2I5K9</accession>
<dbReference type="InterPro" id="IPR001810">
    <property type="entry name" value="F-box_dom"/>
</dbReference>
<dbReference type="EMBL" id="CAJRGZ010000023">
    <property type="protein sequence ID" value="CAG5178686.1"/>
    <property type="molecule type" value="Genomic_DNA"/>
</dbReference>
<organism evidence="2 3">
    <name type="scientific">Alternaria atra</name>
    <dbReference type="NCBI Taxonomy" id="119953"/>
    <lineage>
        <taxon>Eukaryota</taxon>
        <taxon>Fungi</taxon>
        <taxon>Dikarya</taxon>
        <taxon>Ascomycota</taxon>
        <taxon>Pezizomycotina</taxon>
        <taxon>Dothideomycetes</taxon>
        <taxon>Pleosporomycetidae</taxon>
        <taxon>Pleosporales</taxon>
        <taxon>Pleosporineae</taxon>
        <taxon>Pleosporaceae</taxon>
        <taxon>Alternaria</taxon>
        <taxon>Alternaria sect. Ulocladioides</taxon>
    </lineage>
</organism>
<evidence type="ECO:0000259" key="1">
    <source>
        <dbReference type="PROSITE" id="PS50181"/>
    </source>
</evidence>
<dbReference type="Proteomes" id="UP000676310">
    <property type="component" value="Unassembled WGS sequence"/>
</dbReference>
<dbReference type="Pfam" id="PF12937">
    <property type="entry name" value="F-box-like"/>
    <property type="match status" value="1"/>
</dbReference>
<dbReference type="OrthoDB" id="3660227at2759"/>
<dbReference type="CDD" id="cd09917">
    <property type="entry name" value="F-box_SF"/>
    <property type="match status" value="1"/>
</dbReference>
<sequence length="497" mass="57757">MTTRSTLTSLPDELILLVLDQLDTDDYLTLRDLNATSSRFHRLTIDRLYRRFPGCAPEQFLRTIALSPPDERLKLMNYVREVVWYQNYWDRPSRHRCLPLGDRHAVANLLRISGAILDTTELSTDLPGRFIGFSSDFEVHWWYLEFFLFFTPKVEKITVHDTWQWDDHLYWFKSLAANPFHFENLQSITVFGPLRLRNIVPLLTLPSLRILELTQAIDMRREPDRAFSWALDGEHYVDRRLARGSTLETLIIRESDLYLPFAVEILEKLQKLKSFTYEHVSHELSEYPGMPSVFPWVGNMGWGPDSCLENLCLRVESVVTHEEMSSLSHHVAGPMLAKLRTLNIGPCSLETFKGLDLTQSGDLPTIASRIVGTFPNTLESLRIQWAYERDGEPRLHLFIDILRHLAEAAARSNSGLRHISIVDWPALAGWFPLQDEAISLSRLYERSGMQFDVVYEEIESEEPLTAMEDVEPDWLWIHRTETFATHCRYFRLPSNYG</sequence>
<dbReference type="GeneID" id="67020978"/>
<gene>
    <name evidence="2" type="ORF">ALTATR162_LOCUS8825</name>
</gene>
<evidence type="ECO:0000313" key="2">
    <source>
        <dbReference type="EMBL" id="CAG5178686.1"/>
    </source>
</evidence>